<feature type="compositionally biased region" description="Polar residues" evidence="1">
    <location>
        <begin position="45"/>
        <end position="56"/>
    </location>
</feature>
<protein>
    <submittedName>
        <fullName evidence="2">Uncharacterized protein</fullName>
    </submittedName>
</protein>
<evidence type="ECO:0000313" key="2">
    <source>
        <dbReference type="EMBL" id="ESU39695.1"/>
    </source>
</evidence>
<name>V6TRQ8_GIAIN</name>
<feature type="compositionally biased region" description="Low complexity" evidence="1">
    <location>
        <begin position="200"/>
        <end position="210"/>
    </location>
</feature>
<dbReference type="AlphaFoldDB" id="V6TRQ8"/>
<dbReference type="VEuPathDB" id="GiardiaDB:DHA2_151290"/>
<dbReference type="EMBL" id="AHGT01000001">
    <property type="protein sequence ID" value="ESU39695.1"/>
    <property type="molecule type" value="Genomic_DNA"/>
</dbReference>
<feature type="compositionally biased region" description="Polar residues" evidence="1">
    <location>
        <begin position="83"/>
        <end position="100"/>
    </location>
</feature>
<gene>
    <name evidence="2" type="ORF">DHA2_151290</name>
</gene>
<dbReference type="VEuPathDB" id="GiardiaDB:GL50803_0014647"/>
<reference evidence="2 3" key="2">
    <citation type="journal article" date="2013" name="Genome Biol. Evol.">
        <title>Genome sequencing of Giardia lamblia genotypes A2 and B isolates (DH and GS) and comparative analysis with the genomes of genotypes A1 and E (WB and Pig).</title>
        <authorList>
            <person name="Adam R.D."/>
            <person name="Dahlstrom E.W."/>
            <person name="Martens C.A."/>
            <person name="Bruno D.P."/>
            <person name="Barbian K.D."/>
            <person name="Ricklefs S.M."/>
            <person name="Hernandez M.M."/>
            <person name="Narla N.P."/>
            <person name="Patel R.B."/>
            <person name="Porcella S.F."/>
            <person name="Nash T.E."/>
        </authorList>
    </citation>
    <scope>NUCLEOTIDE SEQUENCE [LARGE SCALE GENOMIC DNA]</scope>
    <source>
        <strain evidence="2 3">DH</strain>
    </source>
</reference>
<sequence length="577" mass="65841">MLLKIRAREMRHNSYEPSRKRNQTGEQQIRGYGIQMVAIEEENEGSSNNQANSSEYIYTGEETVHEETYDSSLHEDEADQAHGAQSPQNGTSSENQSPTKPHTKQRNAPRNVRDKAPPYGNDASTNTQHRRPKEEHPTKERKHKKDQQEDCRQQGQNHARQSARRDGEQTVSRATTTREAPKAGGKYIEPITAPKDRPTQQQQQQQQQQQRNNSKKTNHEYSMQLSTGNDFLTESIQRERDTRFPHPHRYPRARESNSEYAAILDDYAELYKIRITIPEEQVAMLSRELKTIKGQVVDIQSRLDDTFASVLSYMEEGKQDVRQLVSSIQGISSNMSAFYKDVDTRLRDANEQMSTKQLSLKAGPEQQHNDTAILELFDAHLKTTLKSCLPAYLQSCQTYPPLDGKVNTNEAGGYCEAVDPMAVSVRQLRAPLPLTDTSSVEEKYKILEQKYNRALVTIKAMRLTAGLDCVPVSTEADYLEFLRELESRAGPINREFSKGRYMLKIRGINDDTDAYVGILDVTSDDNILLRHRQLPDTLSSDTSEQLKKDMVMRINDMSYVVHEIYESLLPPPSTDNE</sequence>
<reference evidence="3" key="1">
    <citation type="submission" date="2012-02" db="EMBL/GenBank/DDBJ databases">
        <title>Genome sequencing of Giardia lamblia Genotypes A2 and B isolates (DH and GS) and comparative analysis with the genomes of Genotypes A1 and E (WB and Pig).</title>
        <authorList>
            <person name="Adam R."/>
            <person name="Dahlstrom E."/>
            <person name="Martens C."/>
            <person name="Bruno D."/>
            <person name="Barbian K."/>
            <person name="Porcella S.F."/>
            <person name="Nash T."/>
        </authorList>
    </citation>
    <scope>NUCLEOTIDE SEQUENCE</scope>
    <source>
        <strain evidence="3">DH</strain>
    </source>
</reference>
<proteinExistence type="predicted"/>
<evidence type="ECO:0000313" key="3">
    <source>
        <dbReference type="Proteomes" id="UP000018320"/>
    </source>
</evidence>
<feature type="compositionally biased region" description="Basic and acidic residues" evidence="1">
    <location>
        <begin position="8"/>
        <end position="19"/>
    </location>
</feature>
<dbReference type="VEuPathDB" id="GiardiaDB:QR46_0268"/>
<feature type="region of interest" description="Disordered" evidence="1">
    <location>
        <begin position="8"/>
        <end position="219"/>
    </location>
</feature>
<evidence type="ECO:0000256" key="1">
    <source>
        <dbReference type="SAM" id="MobiDB-lite"/>
    </source>
</evidence>
<dbReference type="VEuPathDB" id="GiardiaDB:GL50581_4363"/>
<feature type="compositionally biased region" description="Basic and acidic residues" evidence="1">
    <location>
        <begin position="62"/>
        <end position="75"/>
    </location>
</feature>
<dbReference type="Proteomes" id="UP000018320">
    <property type="component" value="Unassembled WGS sequence"/>
</dbReference>
<comment type="caution">
    <text evidence="2">The sequence shown here is derived from an EMBL/GenBank/DDBJ whole genome shotgun (WGS) entry which is preliminary data.</text>
</comment>
<accession>V6TRQ8</accession>
<organism evidence="2 3">
    <name type="scientific">Giardia intestinalis</name>
    <name type="common">Giardia lamblia</name>
    <dbReference type="NCBI Taxonomy" id="5741"/>
    <lineage>
        <taxon>Eukaryota</taxon>
        <taxon>Metamonada</taxon>
        <taxon>Diplomonadida</taxon>
        <taxon>Hexamitidae</taxon>
        <taxon>Giardiinae</taxon>
        <taxon>Giardia</taxon>
    </lineage>
</organism>
<feature type="compositionally biased region" description="Polar residues" evidence="1">
    <location>
        <begin position="169"/>
        <end position="178"/>
    </location>
</feature>